<organism evidence="2 3">
    <name type="scientific">Sedimentitalea todarodis</name>
    <dbReference type="NCBI Taxonomy" id="1631240"/>
    <lineage>
        <taxon>Bacteria</taxon>
        <taxon>Pseudomonadati</taxon>
        <taxon>Pseudomonadota</taxon>
        <taxon>Alphaproteobacteria</taxon>
        <taxon>Rhodobacterales</taxon>
        <taxon>Paracoccaceae</taxon>
        <taxon>Sedimentitalea</taxon>
    </lineage>
</organism>
<comment type="caution">
    <text evidence="2">The sequence shown here is derived from an EMBL/GenBank/DDBJ whole genome shotgun (WGS) entry which is preliminary data.</text>
</comment>
<gene>
    <name evidence="2" type="ORF">QO231_22615</name>
</gene>
<name>A0ABU3VKD9_9RHOB</name>
<protein>
    <recommendedName>
        <fullName evidence="1">B12-binding domain-containing protein</fullName>
    </recommendedName>
</protein>
<evidence type="ECO:0000313" key="2">
    <source>
        <dbReference type="EMBL" id="MDU9006635.1"/>
    </source>
</evidence>
<feature type="domain" description="B12-binding" evidence="1">
    <location>
        <begin position="98"/>
        <end position="230"/>
    </location>
</feature>
<evidence type="ECO:0000259" key="1">
    <source>
        <dbReference type="PROSITE" id="PS51332"/>
    </source>
</evidence>
<dbReference type="EMBL" id="JASMWN010000027">
    <property type="protein sequence ID" value="MDU9006635.1"/>
    <property type="molecule type" value="Genomic_DNA"/>
</dbReference>
<dbReference type="RefSeq" id="WP_316781856.1">
    <property type="nucleotide sequence ID" value="NZ_JASMWN010000027.1"/>
</dbReference>
<dbReference type="InterPro" id="IPR006158">
    <property type="entry name" value="Cobalamin-bd"/>
</dbReference>
<dbReference type="Gene3D" id="3.40.50.280">
    <property type="entry name" value="Cobalamin-binding domain"/>
    <property type="match status" value="1"/>
</dbReference>
<dbReference type="PROSITE" id="PS51332">
    <property type="entry name" value="B12_BINDING"/>
    <property type="match status" value="1"/>
</dbReference>
<sequence>MPRSKAEWIARLSDALMSDSEADHQRVLSSLVAYGATREELVQYYIPEASRQLGEKWVSDEASFVDVTTGAARLQALFREFDDASDNGQVIDRSIPLGESVLMVIPQFEQHSIGAFVASQGLRRHGLWVRMAIGLTEPELADLISKNRFSLVGMSLSTWKSVEKAAGLVDYLRANVECLPPVVAGGRIIEDKKKVEQRTGVDFAVTSIREAIERCGLRTVADLTTVAGAL</sequence>
<dbReference type="InterPro" id="IPR036724">
    <property type="entry name" value="Cobalamin-bd_sf"/>
</dbReference>
<dbReference type="Proteomes" id="UP001255416">
    <property type="component" value="Unassembled WGS sequence"/>
</dbReference>
<dbReference type="SUPFAM" id="SSF52242">
    <property type="entry name" value="Cobalamin (vitamin B12)-binding domain"/>
    <property type="match status" value="1"/>
</dbReference>
<accession>A0ABU3VKD9</accession>
<evidence type="ECO:0000313" key="3">
    <source>
        <dbReference type="Proteomes" id="UP001255416"/>
    </source>
</evidence>
<reference evidence="3" key="1">
    <citation type="submission" date="2023-05" db="EMBL/GenBank/DDBJ databases">
        <title>Sedimentitalea sp. nov. JM2-8.</title>
        <authorList>
            <person name="Huang J."/>
        </authorList>
    </citation>
    <scope>NUCLEOTIDE SEQUENCE [LARGE SCALE GENOMIC DNA]</scope>
    <source>
        <strain evidence="3">KHS03</strain>
    </source>
</reference>
<keyword evidence="3" id="KW-1185">Reference proteome</keyword>
<proteinExistence type="predicted"/>